<dbReference type="EMBL" id="CP120733">
    <property type="protein sequence ID" value="WFD09377.1"/>
    <property type="molecule type" value="Genomic_DNA"/>
</dbReference>
<evidence type="ECO:0000313" key="1">
    <source>
        <dbReference type="EMBL" id="WFD09377.1"/>
    </source>
</evidence>
<dbReference type="RefSeq" id="WP_277731302.1">
    <property type="nucleotide sequence ID" value="NZ_CP120733.1"/>
</dbReference>
<sequence>MKIKKIILFTVFILLLSGVEFYVNRPMTKNNSIKRTEGFIEAVNENKPELIYGYLMPSIQKLISKEDFIENFEKERSYPYLTPLYLYLDNVDLCEDKTKGTINCIVASRLPGEKMKFDIVFVDNNYYIDAFEYVADGSFIEKFKRISK</sequence>
<evidence type="ECO:0000313" key="2">
    <source>
        <dbReference type="Proteomes" id="UP001222800"/>
    </source>
</evidence>
<evidence type="ECO:0008006" key="3">
    <source>
        <dbReference type="Google" id="ProtNLM"/>
    </source>
</evidence>
<dbReference type="Proteomes" id="UP001222800">
    <property type="component" value="Chromosome"/>
</dbReference>
<reference evidence="1 2" key="1">
    <citation type="submission" date="2023-03" db="EMBL/GenBank/DDBJ databases">
        <title>Complete genome sequence of Tepidibacter sp. SWIR-1, isolated from a deep-sea hydrothermal vent.</title>
        <authorList>
            <person name="Li X."/>
        </authorList>
    </citation>
    <scope>NUCLEOTIDE SEQUENCE [LARGE SCALE GENOMIC DNA]</scope>
    <source>
        <strain evidence="1 2">SWIR-1</strain>
    </source>
</reference>
<organism evidence="1 2">
    <name type="scientific">Tepidibacter hydrothermalis</name>
    <dbReference type="NCBI Taxonomy" id="3036126"/>
    <lineage>
        <taxon>Bacteria</taxon>
        <taxon>Bacillati</taxon>
        <taxon>Bacillota</taxon>
        <taxon>Clostridia</taxon>
        <taxon>Peptostreptococcales</taxon>
        <taxon>Peptostreptococcaceae</taxon>
        <taxon>Tepidibacter</taxon>
    </lineage>
</organism>
<proteinExistence type="predicted"/>
<accession>A0ABY8E8Y8</accession>
<protein>
    <recommendedName>
        <fullName evidence="3">DUF4830 domain-containing protein</fullName>
    </recommendedName>
</protein>
<name>A0ABY8E8Y8_9FIRM</name>
<keyword evidence="2" id="KW-1185">Reference proteome</keyword>
<gene>
    <name evidence="1" type="ORF">P4S50_13395</name>
</gene>